<dbReference type="EMBL" id="STGX01000009">
    <property type="protein sequence ID" value="THV28009.1"/>
    <property type="molecule type" value="Genomic_DNA"/>
</dbReference>
<evidence type="ECO:0000313" key="11">
    <source>
        <dbReference type="Proteomes" id="UP000305792"/>
    </source>
</evidence>
<keyword evidence="5 7" id="KW-0472">Membrane</keyword>
<protein>
    <submittedName>
        <fullName evidence="10">RDD family protein</fullName>
    </submittedName>
</protein>
<dbReference type="Pfam" id="PF10708">
    <property type="entry name" value="DUF2510"/>
    <property type="match status" value="1"/>
</dbReference>
<feature type="transmembrane region" description="Helical" evidence="7">
    <location>
        <begin position="180"/>
        <end position="200"/>
    </location>
</feature>
<dbReference type="Proteomes" id="UP000305792">
    <property type="component" value="Unassembled WGS sequence"/>
</dbReference>
<dbReference type="PANTHER" id="PTHR36115:SF4">
    <property type="entry name" value="MEMBRANE PROTEIN"/>
    <property type="match status" value="1"/>
</dbReference>
<evidence type="ECO:0000256" key="5">
    <source>
        <dbReference type="ARBA" id="ARBA00023136"/>
    </source>
</evidence>
<evidence type="ECO:0000313" key="10">
    <source>
        <dbReference type="EMBL" id="THV28009.1"/>
    </source>
</evidence>
<name>A0A4S8PHX5_9ACTN</name>
<gene>
    <name evidence="10" type="ORF">E9998_13585</name>
</gene>
<comment type="subcellular location">
    <subcellularLocation>
        <location evidence="1">Cell membrane</location>
        <topology evidence="1">Multi-pass membrane protein</topology>
    </subcellularLocation>
</comment>
<evidence type="ECO:0000256" key="7">
    <source>
        <dbReference type="SAM" id="Phobius"/>
    </source>
</evidence>
<dbReference type="PANTHER" id="PTHR36115">
    <property type="entry name" value="PROLINE-RICH ANTIGEN HOMOLOG-RELATED"/>
    <property type="match status" value="1"/>
</dbReference>
<evidence type="ECO:0000256" key="1">
    <source>
        <dbReference type="ARBA" id="ARBA00004651"/>
    </source>
</evidence>
<accession>A0A4S8PHX5</accession>
<evidence type="ECO:0000256" key="6">
    <source>
        <dbReference type="SAM" id="MobiDB-lite"/>
    </source>
</evidence>
<dbReference type="OrthoDB" id="5244233at2"/>
<comment type="caution">
    <text evidence="10">The sequence shown here is derived from an EMBL/GenBank/DDBJ whole genome shotgun (WGS) entry which is preliminary data.</text>
</comment>
<dbReference type="GO" id="GO:0005886">
    <property type="term" value="C:plasma membrane"/>
    <property type="evidence" value="ECO:0007669"/>
    <property type="project" value="UniProtKB-SubCell"/>
</dbReference>
<dbReference type="InterPro" id="IPR051791">
    <property type="entry name" value="Pra-immunoreactive"/>
</dbReference>
<feature type="transmembrane region" description="Helical" evidence="7">
    <location>
        <begin position="212"/>
        <end position="230"/>
    </location>
</feature>
<evidence type="ECO:0000259" key="9">
    <source>
        <dbReference type="Pfam" id="PF10708"/>
    </source>
</evidence>
<feature type="domain" description="RDD" evidence="8">
    <location>
        <begin position="116"/>
        <end position="269"/>
    </location>
</feature>
<evidence type="ECO:0000256" key="2">
    <source>
        <dbReference type="ARBA" id="ARBA00022475"/>
    </source>
</evidence>
<dbReference type="Pfam" id="PF06271">
    <property type="entry name" value="RDD"/>
    <property type="match status" value="1"/>
</dbReference>
<organism evidence="10 11">
    <name type="scientific">Glycomyces paridis</name>
    <dbReference type="NCBI Taxonomy" id="2126555"/>
    <lineage>
        <taxon>Bacteria</taxon>
        <taxon>Bacillati</taxon>
        <taxon>Actinomycetota</taxon>
        <taxon>Actinomycetes</taxon>
        <taxon>Glycomycetales</taxon>
        <taxon>Glycomycetaceae</taxon>
        <taxon>Glycomyces</taxon>
    </lineage>
</organism>
<dbReference type="InterPro" id="IPR018929">
    <property type="entry name" value="DUF2510"/>
</dbReference>
<dbReference type="RefSeq" id="WP_136530241.1">
    <property type="nucleotide sequence ID" value="NZ_STGX01000009.1"/>
</dbReference>
<keyword evidence="3 7" id="KW-0812">Transmembrane</keyword>
<evidence type="ECO:0000256" key="3">
    <source>
        <dbReference type="ARBA" id="ARBA00022692"/>
    </source>
</evidence>
<dbReference type="AlphaFoldDB" id="A0A4S8PHX5"/>
<feature type="transmembrane region" description="Helical" evidence="7">
    <location>
        <begin position="236"/>
        <end position="257"/>
    </location>
</feature>
<sequence>MSTIAPGWYPDPADPATQRYWDGGAWIGKPVPAGAEPPAEPEPLEPEPLPESPSDPAVQTLPRDPRYGDGPPPRVIQRTPGAVQPLDTVPIRSLGVTIGWISRPDVSRILGGRVLAHPGQRFVARIVDVVCMLALNAVVNGYFLYLFVNESLLPYFSDVLAAGEGGAQDVAVPSAFNEQLTVVLLIALGLWFAYEVPATLNTGQTLGKRLMGIKVVSLAPVALGWGRLLLRWAYAALPLICFPFGAVLWILDGIWCIRDQPFRQCLHDKSPGTAVVDASSVDAGTAEAHPDKESS</sequence>
<evidence type="ECO:0000259" key="8">
    <source>
        <dbReference type="Pfam" id="PF06271"/>
    </source>
</evidence>
<feature type="region of interest" description="Disordered" evidence="6">
    <location>
        <begin position="273"/>
        <end position="295"/>
    </location>
</feature>
<keyword evidence="4 7" id="KW-1133">Transmembrane helix</keyword>
<feature type="compositionally biased region" description="Pro residues" evidence="6">
    <location>
        <begin position="38"/>
        <end position="53"/>
    </location>
</feature>
<dbReference type="InterPro" id="IPR010432">
    <property type="entry name" value="RDD"/>
</dbReference>
<feature type="region of interest" description="Disordered" evidence="6">
    <location>
        <begin position="1"/>
        <end position="81"/>
    </location>
</feature>
<proteinExistence type="predicted"/>
<reference evidence="10 11" key="1">
    <citation type="journal article" date="2018" name="Int. J. Syst. Evol. Microbiol.">
        <title>Glycomyces paridis sp. nov., isolated from the medicinal plant Paris polyphylla.</title>
        <authorList>
            <person name="Fang X.M."/>
            <person name="Bai J.L."/>
            <person name="Su J."/>
            <person name="Zhao L.L."/>
            <person name="Liu H.Y."/>
            <person name="Ma B.P."/>
            <person name="Zhang Y.Q."/>
            <person name="Yu L.Y."/>
        </authorList>
    </citation>
    <scope>NUCLEOTIDE SEQUENCE [LARGE SCALE GENOMIC DNA]</scope>
    <source>
        <strain evidence="10 11">CPCC 204357</strain>
    </source>
</reference>
<keyword evidence="11" id="KW-1185">Reference proteome</keyword>
<feature type="transmembrane region" description="Helical" evidence="7">
    <location>
        <begin position="122"/>
        <end position="148"/>
    </location>
</feature>
<feature type="domain" description="DUF2510" evidence="9">
    <location>
        <begin position="6"/>
        <end position="39"/>
    </location>
</feature>
<evidence type="ECO:0000256" key="4">
    <source>
        <dbReference type="ARBA" id="ARBA00022989"/>
    </source>
</evidence>
<keyword evidence="2" id="KW-1003">Cell membrane</keyword>